<keyword evidence="1" id="KW-0934">Plastid</keyword>
<proteinExistence type="predicted"/>
<geneLocation type="plastid" evidence="1"/>
<evidence type="ECO:0000313" key="1">
    <source>
        <dbReference type="EMBL" id="QCX31830.1"/>
    </source>
</evidence>
<dbReference type="RefSeq" id="YP_009671958.1">
    <property type="nucleotide sequence ID" value="NC_043835.1"/>
</dbReference>
<dbReference type="EMBL" id="MG748695">
    <property type="protein sequence ID" value="QCX31830.1"/>
    <property type="molecule type" value="Genomic_DNA"/>
</dbReference>
<sequence>MGNEFRCIRCICICRSFNFRAYFNYWFSLCMAKGGIRMVLAPEYSDNKKKKGKKLR</sequence>
<accession>A0A4Y5QJM8</accession>
<name>A0A4Y5QJM8_9ASTR</name>
<gene>
    <name evidence="1" type="primary">ndhK</name>
</gene>
<dbReference type="AlphaFoldDB" id="A0A4Y5QJM8"/>
<protein>
    <submittedName>
        <fullName evidence="1">NADH-plastoquinone oxidoreductase subunit K</fullName>
    </submittedName>
</protein>
<reference evidence="1" key="1">
    <citation type="journal article" date="2018" name="Mitochondrial DNA Part B Resour">
        <title>The complete chloroplast genome of the marsh plant-Leucanthemella linearis (Asteraceae).</title>
        <authorList>
            <person name="Ma Y."/>
            <person name="Sun S."/>
            <person name="Zhao L."/>
        </authorList>
    </citation>
    <scope>NUCLEOTIDE SEQUENCE</scope>
</reference>
<dbReference type="GeneID" id="40879581"/>
<organism evidence="1">
    <name type="scientific">Leucanthemella linearis</name>
    <dbReference type="NCBI Taxonomy" id="466072"/>
    <lineage>
        <taxon>Eukaryota</taxon>
        <taxon>Viridiplantae</taxon>
        <taxon>Streptophyta</taxon>
        <taxon>Embryophyta</taxon>
        <taxon>Tracheophyta</taxon>
        <taxon>Spermatophyta</taxon>
        <taxon>Magnoliopsida</taxon>
        <taxon>eudicotyledons</taxon>
        <taxon>Gunneridae</taxon>
        <taxon>Pentapetalae</taxon>
        <taxon>asterids</taxon>
        <taxon>campanulids</taxon>
        <taxon>Asterales</taxon>
        <taxon>Asteraceae</taxon>
        <taxon>Asteroideae</taxon>
        <taxon>Anthemideae</taxon>
        <taxon>Artemisiinae</taxon>
        <taxon>Leucanthemella</taxon>
    </lineage>
</organism>